<accession>A0A6P0H081</accession>
<name>A0A6P0H081_XANPE</name>
<proteinExistence type="predicted"/>
<dbReference type="Proteomes" id="UP000471082">
    <property type="component" value="Unassembled WGS sequence"/>
</dbReference>
<evidence type="ECO:0000313" key="2">
    <source>
        <dbReference type="Proteomes" id="UP000471082"/>
    </source>
</evidence>
<dbReference type="AlphaFoldDB" id="A0A6P0H081"/>
<gene>
    <name evidence="1" type="ORF">G3W61_20470</name>
</gene>
<dbReference type="RefSeq" id="WP_145590025.1">
    <property type="nucleotide sequence ID" value="NZ_CP167822.1"/>
</dbReference>
<sequence>MGVLNLCCYPTKLALHAADHAYVECAGGSYAWGCWGGKSGGTTVCSAHGSTKRADAIGEPDERAGVTHYLINGVCHQSANRILLPALITANGVRGHLLSVSIFGLFGRPSAGFGMFKAPLYTRAEVSGDLDVCLYQGIQASPHSRAFAERTFINESISLAREVYPELVFETDSIFSAGQQVAGAQWSSSEAERSAKFQIESFKLLVRHRAMVTGKRFSLAQYHEMMKLREQFELSRETIEREFVASGQSGWYGFVRNFDELTREFQASLSTILPGQDYETLLDISSDRRMVLSDPDIVESIYGPESRPRGPGSRPR</sequence>
<evidence type="ECO:0000313" key="1">
    <source>
        <dbReference type="EMBL" id="NEL78591.1"/>
    </source>
</evidence>
<dbReference type="EMBL" id="JAAGYU010000155">
    <property type="protein sequence ID" value="NEL78591.1"/>
    <property type="molecule type" value="Genomic_DNA"/>
</dbReference>
<comment type="caution">
    <text evidence="1">The sequence shown here is derived from an EMBL/GenBank/DDBJ whole genome shotgun (WGS) entry which is preliminary data.</text>
</comment>
<organism evidence="1 2">
    <name type="scientific">Xanthomonas perforans</name>
    <dbReference type="NCBI Taxonomy" id="442694"/>
    <lineage>
        <taxon>Bacteria</taxon>
        <taxon>Pseudomonadati</taxon>
        <taxon>Pseudomonadota</taxon>
        <taxon>Gammaproteobacteria</taxon>
        <taxon>Lysobacterales</taxon>
        <taxon>Lysobacteraceae</taxon>
        <taxon>Xanthomonas</taxon>
    </lineage>
</organism>
<reference evidence="1 2" key="1">
    <citation type="submission" date="2019-11" db="EMBL/GenBank/DDBJ databases">
        <title>Genome-resolved metagenomics to study the prevalence of co-infection and intraspecific heterogeneity among plant pathogen metapopulations.</title>
        <authorList>
            <person name="Newberry E."/>
            <person name="Bhandari R."/>
            <person name="Kemble J."/>
            <person name="Sikora E."/>
            <person name="Potnis N."/>
        </authorList>
    </citation>
    <scope>NUCLEOTIDE SEQUENCE [LARGE SCALE GENOMIC DNA]</scope>
    <source>
        <strain evidence="1">Xp_Tom_Tuscaloosa_18b</strain>
    </source>
</reference>
<protein>
    <submittedName>
        <fullName evidence="1">Uncharacterized protein</fullName>
    </submittedName>
</protein>